<evidence type="ECO:0000313" key="2">
    <source>
        <dbReference type="EnsemblMetazoa" id="GPPI021181-PA"/>
    </source>
</evidence>
<dbReference type="Proteomes" id="UP000092460">
    <property type="component" value="Unassembled WGS sequence"/>
</dbReference>
<proteinExistence type="predicted"/>
<dbReference type="InterPro" id="IPR036179">
    <property type="entry name" value="Ig-like_dom_sf"/>
</dbReference>
<evidence type="ECO:0000313" key="3">
    <source>
        <dbReference type="Proteomes" id="UP000092460"/>
    </source>
</evidence>
<dbReference type="EnsemblMetazoa" id="GPPI021181-RA">
    <property type="protein sequence ID" value="GPPI021181-PA"/>
    <property type="gene ID" value="GPPI021181"/>
</dbReference>
<feature type="domain" description="Immunoglobulin" evidence="1">
    <location>
        <begin position="68"/>
        <end position="152"/>
    </location>
</feature>
<dbReference type="SUPFAM" id="SSF48726">
    <property type="entry name" value="Immunoglobulin"/>
    <property type="match status" value="1"/>
</dbReference>
<organism evidence="2 3">
    <name type="scientific">Glossina palpalis gambiensis</name>
    <dbReference type="NCBI Taxonomy" id="67801"/>
    <lineage>
        <taxon>Eukaryota</taxon>
        <taxon>Metazoa</taxon>
        <taxon>Ecdysozoa</taxon>
        <taxon>Arthropoda</taxon>
        <taxon>Hexapoda</taxon>
        <taxon>Insecta</taxon>
        <taxon>Pterygota</taxon>
        <taxon>Neoptera</taxon>
        <taxon>Endopterygota</taxon>
        <taxon>Diptera</taxon>
        <taxon>Brachycera</taxon>
        <taxon>Muscomorpha</taxon>
        <taxon>Hippoboscoidea</taxon>
        <taxon>Glossinidae</taxon>
        <taxon>Glossina</taxon>
    </lineage>
</organism>
<sequence length="165" mass="18164">MKIKDFYQSHTKFFYKSHHSTMLCFDFTICPSFELFDNVVGLNDSVDVTSEPDDQDMSVAASSHNPNKGQLEVQLGGAVTLQCPQGSLGCWSHLDPVTARLRGLGHGLSTPTGQFSLKDVVYQDAGTYKCIGQSPMNKKKLEVLQTVAVTVKGKCKSFQLIKLKT</sequence>
<protein>
    <recommendedName>
        <fullName evidence="1">Immunoglobulin domain-containing protein</fullName>
    </recommendedName>
</protein>
<name>A0A1B0B7A9_9MUSC</name>
<evidence type="ECO:0000259" key="1">
    <source>
        <dbReference type="SMART" id="SM00409"/>
    </source>
</evidence>
<keyword evidence="3" id="KW-1185">Reference proteome</keyword>
<dbReference type="InterPro" id="IPR003599">
    <property type="entry name" value="Ig_sub"/>
</dbReference>
<dbReference type="VEuPathDB" id="VectorBase:GPPI021181"/>
<accession>A0A1B0B7A9</accession>
<dbReference type="InterPro" id="IPR013783">
    <property type="entry name" value="Ig-like_fold"/>
</dbReference>
<dbReference type="STRING" id="67801.A0A1B0B7A9"/>
<reference evidence="3" key="1">
    <citation type="submission" date="2015-01" db="EMBL/GenBank/DDBJ databases">
        <authorList>
            <person name="Aksoy S."/>
            <person name="Warren W."/>
            <person name="Wilson R.K."/>
        </authorList>
    </citation>
    <scope>NUCLEOTIDE SEQUENCE [LARGE SCALE GENOMIC DNA]</scope>
    <source>
        <strain evidence="3">IAEA</strain>
    </source>
</reference>
<dbReference type="EMBL" id="JXJN01009475">
    <property type="status" value="NOT_ANNOTATED_CDS"/>
    <property type="molecule type" value="Genomic_DNA"/>
</dbReference>
<dbReference type="SMART" id="SM00409">
    <property type="entry name" value="IG"/>
    <property type="match status" value="1"/>
</dbReference>
<reference evidence="2" key="2">
    <citation type="submission" date="2020-05" db="UniProtKB">
        <authorList>
            <consortium name="EnsemblMetazoa"/>
        </authorList>
    </citation>
    <scope>IDENTIFICATION</scope>
    <source>
        <strain evidence="2">IAEA</strain>
    </source>
</reference>
<dbReference type="AlphaFoldDB" id="A0A1B0B7A9"/>
<dbReference type="Gene3D" id="2.60.40.10">
    <property type="entry name" value="Immunoglobulins"/>
    <property type="match status" value="1"/>
</dbReference>